<protein>
    <submittedName>
        <fullName evidence="12">Homeobox-leucine zipper protein HAT14</fullName>
    </submittedName>
</protein>
<dbReference type="InterPro" id="IPR009057">
    <property type="entry name" value="Homeodomain-like_sf"/>
</dbReference>
<feature type="domain" description="Homeobox" evidence="11">
    <location>
        <begin position="90"/>
        <end position="150"/>
    </location>
</feature>
<dbReference type="PANTHER" id="PTHR45714">
    <property type="entry name" value="HOMEOBOX-LEUCINE ZIPPER PROTEIN HAT14"/>
    <property type="match status" value="1"/>
</dbReference>
<evidence type="ECO:0000256" key="1">
    <source>
        <dbReference type="ARBA" id="ARBA00004123"/>
    </source>
</evidence>
<dbReference type="Gene3D" id="1.10.10.60">
    <property type="entry name" value="Homeodomain-like"/>
    <property type="match status" value="1"/>
</dbReference>
<keyword evidence="6" id="KW-0804">Transcription</keyword>
<dbReference type="InterPro" id="IPR017970">
    <property type="entry name" value="Homeobox_CS"/>
</dbReference>
<evidence type="ECO:0000256" key="9">
    <source>
        <dbReference type="RuleBase" id="RU000682"/>
    </source>
</evidence>
<keyword evidence="4 8" id="KW-0238">DNA-binding</keyword>
<dbReference type="PROSITE" id="PS00027">
    <property type="entry name" value="HOMEOBOX_1"/>
    <property type="match status" value="1"/>
</dbReference>
<dbReference type="SUPFAM" id="SSF46689">
    <property type="entry name" value="Homeodomain-like"/>
    <property type="match status" value="1"/>
</dbReference>
<sequence>MGEEECNIALSLAIGGCAGEFTSSRSCSAKPPVLFHILFPSQKREEGQQREEEEEEEEEEEKKGEEDGGWIERKRSKSEDSSKGASDANGGGARKKLRLSKEQLALLEDSFRAHNTLYPVQKQELAQQLNLRPRQVEVWFQNRRARCKLKQTEVDCEYLKRCCESLTDENHRLKRELMELRSAMPAVSLPFNVPIPRAVAALRMCPSCERIATDRDEKRKA</sequence>
<comment type="subcellular location">
    <subcellularLocation>
        <location evidence="1 8 9">Nucleus</location>
    </subcellularLocation>
</comment>
<evidence type="ECO:0000256" key="6">
    <source>
        <dbReference type="ARBA" id="ARBA00023163"/>
    </source>
</evidence>
<keyword evidence="3" id="KW-0805">Transcription regulation</keyword>
<dbReference type="SMART" id="SM00340">
    <property type="entry name" value="HALZ"/>
    <property type="match status" value="1"/>
</dbReference>
<feature type="region of interest" description="Disordered" evidence="10">
    <location>
        <begin position="38"/>
        <end position="96"/>
    </location>
</feature>
<evidence type="ECO:0000256" key="4">
    <source>
        <dbReference type="ARBA" id="ARBA00023125"/>
    </source>
</evidence>
<comment type="similarity">
    <text evidence="2">Belongs to the HD-ZIP homeobox family. Class II subfamily.</text>
</comment>
<proteinExistence type="inferred from homology"/>
<dbReference type="Pfam" id="PF00046">
    <property type="entry name" value="Homeodomain"/>
    <property type="match status" value="1"/>
</dbReference>
<dbReference type="PANTHER" id="PTHR45714:SF72">
    <property type="entry name" value="HOMEOBOX-LEUCINE ZIPPER PROTEIN HOX26-RELATED"/>
    <property type="match status" value="1"/>
</dbReference>
<comment type="caution">
    <text evidence="12">The sequence shown here is derived from an EMBL/GenBank/DDBJ whole genome shotgun (WGS) entry which is preliminary data.</text>
</comment>
<evidence type="ECO:0000256" key="2">
    <source>
        <dbReference type="ARBA" id="ARBA00006074"/>
    </source>
</evidence>
<evidence type="ECO:0000313" key="13">
    <source>
        <dbReference type="Proteomes" id="UP000092600"/>
    </source>
</evidence>
<reference evidence="12 13" key="1">
    <citation type="journal article" date="2016" name="DNA Res.">
        <title>The draft genome of MD-2 pineapple using hybrid error correction of long reads.</title>
        <authorList>
            <person name="Redwan R.M."/>
            <person name="Saidin A."/>
            <person name="Kumar S.V."/>
        </authorList>
    </citation>
    <scope>NUCLEOTIDE SEQUENCE [LARGE SCALE GENOMIC DNA]</scope>
    <source>
        <strain evidence="13">cv. MD2</strain>
        <tissue evidence="12">Leaf</tissue>
    </source>
</reference>
<evidence type="ECO:0000256" key="5">
    <source>
        <dbReference type="ARBA" id="ARBA00023155"/>
    </source>
</evidence>
<dbReference type="GO" id="GO:0000981">
    <property type="term" value="F:DNA-binding transcription factor activity, RNA polymerase II-specific"/>
    <property type="evidence" value="ECO:0007669"/>
    <property type="project" value="InterPro"/>
</dbReference>
<gene>
    <name evidence="12" type="ORF">ACMD2_23753</name>
</gene>
<keyword evidence="7 8" id="KW-0539">Nucleus</keyword>
<evidence type="ECO:0000259" key="11">
    <source>
        <dbReference type="PROSITE" id="PS50071"/>
    </source>
</evidence>
<dbReference type="CDD" id="cd00086">
    <property type="entry name" value="homeodomain"/>
    <property type="match status" value="1"/>
</dbReference>
<dbReference type="Pfam" id="PF02183">
    <property type="entry name" value="HALZ"/>
    <property type="match status" value="1"/>
</dbReference>
<evidence type="ECO:0000313" key="12">
    <source>
        <dbReference type="EMBL" id="OAY67079.1"/>
    </source>
</evidence>
<dbReference type="AlphaFoldDB" id="A0A199UQP6"/>
<evidence type="ECO:0000256" key="8">
    <source>
        <dbReference type="PROSITE-ProRule" id="PRU00108"/>
    </source>
</evidence>
<keyword evidence="5 8" id="KW-0371">Homeobox</keyword>
<evidence type="ECO:0000256" key="10">
    <source>
        <dbReference type="SAM" id="MobiDB-lite"/>
    </source>
</evidence>
<dbReference type="EMBL" id="LSRQ01005732">
    <property type="protein sequence ID" value="OAY67079.1"/>
    <property type="molecule type" value="Genomic_DNA"/>
</dbReference>
<dbReference type="Proteomes" id="UP000092600">
    <property type="component" value="Unassembled WGS sequence"/>
</dbReference>
<dbReference type="SMR" id="A0A199UQP6"/>
<dbReference type="InterPro" id="IPR003106">
    <property type="entry name" value="Leu_zip_homeo"/>
</dbReference>
<feature type="DNA-binding region" description="Homeobox" evidence="8">
    <location>
        <begin position="92"/>
        <end position="151"/>
    </location>
</feature>
<organism evidence="12 13">
    <name type="scientific">Ananas comosus</name>
    <name type="common">Pineapple</name>
    <name type="synonym">Ananas ananas</name>
    <dbReference type="NCBI Taxonomy" id="4615"/>
    <lineage>
        <taxon>Eukaryota</taxon>
        <taxon>Viridiplantae</taxon>
        <taxon>Streptophyta</taxon>
        <taxon>Embryophyta</taxon>
        <taxon>Tracheophyta</taxon>
        <taxon>Spermatophyta</taxon>
        <taxon>Magnoliopsida</taxon>
        <taxon>Liliopsida</taxon>
        <taxon>Poales</taxon>
        <taxon>Bromeliaceae</taxon>
        <taxon>Bromelioideae</taxon>
        <taxon>Ananas</taxon>
    </lineage>
</organism>
<name>A0A199UQP6_ANACO</name>
<dbReference type="GO" id="GO:0005634">
    <property type="term" value="C:nucleus"/>
    <property type="evidence" value="ECO:0007669"/>
    <property type="project" value="UniProtKB-SubCell"/>
</dbReference>
<feature type="compositionally biased region" description="Basic and acidic residues" evidence="10">
    <location>
        <begin position="61"/>
        <end position="82"/>
    </location>
</feature>
<dbReference type="Gramene" id="Aco027420.1.mrna1">
    <property type="protein sequence ID" value="Aco027420.1.mrna1"/>
    <property type="gene ID" value="Aco027420.1.path1"/>
</dbReference>
<dbReference type="PROSITE" id="PS50071">
    <property type="entry name" value="HOMEOBOX_2"/>
    <property type="match status" value="1"/>
</dbReference>
<dbReference type="InterPro" id="IPR050762">
    <property type="entry name" value="HD-ZIP_Homeobox_LZ_Class_II"/>
</dbReference>
<feature type="compositionally biased region" description="Acidic residues" evidence="10">
    <location>
        <begin position="51"/>
        <end position="60"/>
    </location>
</feature>
<dbReference type="SMART" id="SM00389">
    <property type="entry name" value="HOX"/>
    <property type="match status" value="1"/>
</dbReference>
<dbReference type="InterPro" id="IPR001356">
    <property type="entry name" value="HD"/>
</dbReference>
<dbReference type="GO" id="GO:0043565">
    <property type="term" value="F:sequence-specific DNA binding"/>
    <property type="evidence" value="ECO:0007669"/>
    <property type="project" value="InterPro"/>
</dbReference>
<evidence type="ECO:0000256" key="3">
    <source>
        <dbReference type="ARBA" id="ARBA00023015"/>
    </source>
</evidence>
<evidence type="ECO:0000256" key="7">
    <source>
        <dbReference type="ARBA" id="ARBA00023242"/>
    </source>
</evidence>
<accession>A0A199UQP6</accession>